<dbReference type="Proteomes" id="UP001143910">
    <property type="component" value="Unassembled WGS sequence"/>
</dbReference>
<sequence length="466" mass="51969">MSSKLQPGWLTTMLADGEPPPRIYAWSLANIDHAVAVKHVEPISNGNNREGYSIAASNDTATDSDKRVYILGPGNIGRLYASYMTRHPDALPITLVVHRKELLSQWSTSDGIVLSYRDGNKILKSKRFNVEWWSETRPRHGPVREVADGEKLRNVFISTKADAGLALADWLRRYLGRSSSVVFAQNGVSKLWPPYGPLYVARRYPVDDAPHFSVCVVNHGVSSAGSFCSVHAAVANAFIGPINCASGPSLSHLEQMRQEKQSCGNFFTKYISTTPFLDTKPVSSGELWLIQLEKLVMNAAINPLTTLLRCKTGQLFSSYDSQDPLTQVLDKLLLQTSAVIQALINHDTSLDIISSYAETVQRLLPDNENYYQNFDNLRRKLTVRFSQPILKAKLYAFGLKISEHRSSMLQDTEAGRATEIQDFNGWIIEMAGFLGTNLDVSIHRGLIQLIEDCEVLNKEQLASRLL</sequence>
<dbReference type="EMBL" id="JANJQO010000256">
    <property type="protein sequence ID" value="KAJ2979740.1"/>
    <property type="molecule type" value="Genomic_DNA"/>
</dbReference>
<accession>A0ACC1NKD3</accession>
<evidence type="ECO:0000313" key="1">
    <source>
        <dbReference type="EMBL" id="KAJ2979740.1"/>
    </source>
</evidence>
<organism evidence="1 2">
    <name type="scientific">Zarea fungicola</name>
    <dbReference type="NCBI Taxonomy" id="93591"/>
    <lineage>
        <taxon>Eukaryota</taxon>
        <taxon>Fungi</taxon>
        <taxon>Dikarya</taxon>
        <taxon>Ascomycota</taxon>
        <taxon>Pezizomycotina</taxon>
        <taxon>Sordariomycetes</taxon>
        <taxon>Hypocreomycetidae</taxon>
        <taxon>Hypocreales</taxon>
        <taxon>Cordycipitaceae</taxon>
        <taxon>Zarea</taxon>
    </lineage>
</organism>
<evidence type="ECO:0000313" key="2">
    <source>
        <dbReference type="Proteomes" id="UP001143910"/>
    </source>
</evidence>
<protein>
    <submittedName>
        <fullName evidence="1">Uncharacterized protein</fullName>
    </submittedName>
</protein>
<proteinExistence type="predicted"/>
<reference evidence="1" key="1">
    <citation type="submission" date="2022-08" db="EMBL/GenBank/DDBJ databases">
        <title>Genome Sequence of Lecanicillium fungicola.</title>
        <authorList>
            <person name="Buettner E."/>
        </authorList>
    </citation>
    <scope>NUCLEOTIDE SEQUENCE</scope>
    <source>
        <strain evidence="1">Babe33</strain>
    </source>
</reference>
<comment type="caution">
    <text evidence="1">The sequence shown here is derived from an EMBL/GenBank/DDBJ whole genome shotgun (WGS) entry which is preliminary data.</text>
</comment>
<name>A0ACC1NKD3_9HYPO</name>
<keyword evidence="2" id="KW-1185">Reference proteome</keyword>
<gene>
    <name evidence="1" type="ORF">NQ176_g3071</name>
</gene>